<organism evidence="1 2">
    <name type="scientific">Coemansia linderi</name>
    <dbReference type="NCBI Taxonomy" id="2663919"/>
    <lineage>
        <taxon>Eukaryota</taxon>
        <taxon>Fungi</taxon>
        <taxon>Fungi incertae sedis</taxon>
        <taxon>Zoopagomycota</taxon>
        <taxon>Kickxellomycotina</taxon>
        <taxon>Kickxellomycetes</taxon>
        <taxon>Kickxellales</taxon>
        <taxon>Kickxellaceae</taxon>
        <taxon>Coemansia</taxon>
    </lineage>
</organism>
<name>A0ACC1KEB0_9FUNG</name>
<gene>
    <name evidence="1" type="ORF">GGI18_002872</name>
</gene>
<sequence length="142" mass="15477">MSTAGLVILSRSSTWDPDLTGINLVLTSIAGQMATNLLFIVLAIVLMMWYTEALSRRAWVIVIYVSGLLVVAQSSARIAAAFYISSKVTRSTEAAYYCLGPLFTLAIISMWAAMNLPARCQHEAESLWDGQVDAELDSLNAK</sequence>
<evidence type="ECO:0000313" key="2">
    <source>
        <dbReference type="Proteomes" id="UP001140066"/>
    </source>
</evidence>
<protein>
    <submittedName>
        <fullName evidence="1">Uncharacterized protein</fullName>
    </submittedName>
</protein>
<accession>A0ACC1KEB0</accession>
<evidence type="ECO:0000313" key="1">
    <source>
        <dbReference type="EMBL" id="KAJ2788589.1"/>
    </source>
</evidence>
<dbReference type="Proteomes" id="UP001140066">
    <property type="component" value="Unassembled WGS sequence"/>
</dbReference>
<dbReference type="EMBL" id="JANBUK010000817">
    <property type="protein sequence ID" value="KAJ2788589.1"/>
    <property type="molecule type" value="Genomic_DNA"/>
</dbReference>
<reference evidence="1" key="1">
    <citation type="submission" date="2022-07" db="EMBL/GenBank/DDBJ databases">
        <title>Phylogenomic reconstructions and comparative analyses of Kickxellomycotina fungi.</title>
        <authorList>
            <person name="Reynolds N.K."/>
            <person name="Stajich J.E."/>
            <person name="Barry K."/>
            <person name="Grigoriev I.V."/>
            <person name="Crous P."/>
            <person name="Smith M.E."/>
        </authorList>
    </citation>
    <scope>NUCLEOTIDE SEQUENCE</scope>
    <source>
        <strain evidence="1">BCRC 34191</strain>
    </source>
</reference>
<keyword evidence="2" id="KW-1185">Reference proteome</keyword>
<proteinExistence type="predicted"/>
<comment type="caution">
    <text evidence="1">The sequence shown here is derived from an EMBL/GenBank/DDBJ whole genome shotgun (WGS) entry which is preliminary data.</text>
</comment>